<comment type="caution">
    <text evidence="3">The sequence shown here is derived from an EMBL/GenBank/DDBJ whole genome shotgun (WGS) entry which is preliminary data.</text>
</comment>
<dbReference type="NCBIfam" id="TIGR02669">
    <property type="entry name" value="SpoIID_LytB"/>
    <property type="match status" value="1"/>
</dbReference>
<evidence type="ECO:0000259" key="2">
    <source>
        <dbReference type="Pfam" id="PF08486"/>
    </source>
</evidence>
<evidence type="ECO:0000313" key="3">
    <source>
        <dbReference type="EMBL" id="TCT26427.1"/>
    </source>
</evidence>
<organism evidence="3 4">
    <name type="scientific">Melghiribacillus thermohalophilus</name>
    <dbReference type="NCBI Taxonomy" id="1324956"/>
    <lineage>
        <taxon>Bacteria</taxon>
        <taxon>Bacillati</taxon>
        <taxon>Bacillota</taxon>
        <taxon>Bacilli</taxon>
        <taxon>Bacillales</taxon>
        <taxon>Bacillaceae</taxon>
        <taxon>Melghiribacillus</taxon>
    </lineage>
</organism>
<keyword evidence="4" id="KW-1185">Reference proteome</keyword>
<evidence type="ECO:0000313" key="4">
    <source>
        <dbReference type="Proteomes" id="UP000294650"/>
    </source>
</evidence>
<dbReference type="Pfam" id="PF08486">
    <property type="entry name" value="SpoIID"/>
    <property type="match status" value="1"/>
</dbReference>
<dbReference type="InterPro" id="IPR013486">
    <property type="entry name" value="SpoIID/LytB"/>
</dbReference>
<dbReference type="PANTHER" id="PTHR30032">
    <property type="entry name" value="N-ACETYLMURAMOYL-L-ALANINE AMIDASE-RELATED"/>
    <property type="match status" value="1"/>
</dbReference>
<gene>
    <name evidence="3" type="ORF">EDD68_102129</name>
</gene>
<protein>
    <submittedName>
        <fullName evidence="3">Stage II sporulation protein D</fullName>
    </submittedName>
</protein>
<sequence>MNWKKSGIILVSILAAIILIIPSVIVIPFIEAGENETTQSNRHENDSILELDSSFTIKVFRTASSQVEDVPLEVYVARVVASEMPADFEMEALKAQALAARTFLVKHLLQGSQAPENSHVKDTVEHQVYKNEDELRQLWGTDYSWKMKRIKQAVAETQGEIITYEGEPITAAFFSTSNGFTENSEDYWQNSIPYLRSVQSPWDEESPKFLNQKIVALDEVENKLGVDLSQQPIFSDLTRTESNRVETVTIGDKTFTGREVREALGLHSSDFSIAKKDHYLIFTTKGYGHGVGMSQYGANGMAKEGKTYKEIVQYYYKGATISDITPYLERMESSKQ</sequence>
<dbReference type="PANTHER" id="PTHR30032:SF4">
    <property type="entry name" value="AMIDASE ENHANCER"/>
    <property type="match status" value="1"/>
</dbReference>
<dbReference type="EMBL" id="SMAN01000002">
    <property type="protein sequence ID" value="TCT26427.1"/>
    <property type="molecule type" value="Genomic_DNA"/>
</dbReference>
<dbReference type="RefSeq" id="WP_243646738.1">
    <property type="nucleotide sequence ID" value="NZ_SMAN01000002.1"/>
</dbReference>
<evidence type="ECO:0000256" key="1">
    <source>
        <dbReference type="SAM" id="Phobius"/>
    </source>
</evidence>
<feature type="transmembrane region" description="Helical" evidence="1">
    <location>
        <begin position="7"/>
        <end position="30"/>
    </location>
</feature>
<keyword evidence="1" id="KW-0472">Membrane</keyword>
<accession>A0A4R3NGW8</accession>
<proteinExistence type="predicted"/>
<keyword evidence="1" id="KW-1133">Transmembrane helix</keyword>
<dbReference type="NCBIfam" id="TIGR02870">
    <property type="entry name" value="spore_II_D"/>
    <property type="match status" value="1"/>
</dbReference>
<dbReference type="AlphaFoldDB" id="A0A4R3NGW8"/>
<dbReference type="GO" id="GO:0030288">
    <property type="term" value="C:outer membrane-bounded periplasmic space"/>
    <property type="evidence" value="ECO:0007669"/>
    <property type="project" value="TreeGrafter"/>
</dbReference>
<dbReference type="InterPro" id="IPR051922">
    <property type="entry name" value="Bact_Sporulation_Assoc"/>
</dbReference>
<feature type="domain" description="Sporulation stage II protein D amidase enhancer LytB N-terminal" evidence="2">
    <location>
        <begin position="64"/>
        <end position="164"/>
    </location>
</feature>
<dbReference type="Proteomes" id="UP000294650">
    <property type="component" value="Unassembled WGS sequence"/>
</dbReference>
<dbReference type="InterPro" id="IPR013693">
    <property type="entry name" value="SpoIID/LytB_N"/>
</dbReference>
<keyword evidence="1" id="KW-0812">Transmembrane</keyword>
<name>A0A4R3NGW8_9BACI</name>
<dbReference type="InterPro" id="IPR014225">
    <property type="entry name" value="Spore_II_D_firmicutes"/>
</dbReference>
<dbReference type="GO" id="GO:0030435">
    <property type="term" value="P:sporulation resulting in formation of a cellular spore"/>
    <property type="evidence" value="ECO:0007669"/>
    <property type="project" value="InterPro"/>
</dbReference>
<reference evidence="3 4" key="1">
    <citation type="submission" date="2019-03" db="EMBL/GenBank/DDBJ databases">
        <title>Genomic Encyclopedia of Type Strains, Phase IV (KMG-IV): sequencing the most valuable type-strain genomes for metagenomic binning, comparative biology and taxonomic classification.</title>
        <authorList>
            <person name="Goeker M."/>
        </authorList>
    </citation>
    <scope>NUCLEOTIDE SEQUENCE [LARGE SCALE GENOMIC DNA]</scope>
    <source>
        <strain evidence="3 4">DSM 25894</strain>
    </source>
</reference>